<name>A0A7G2CS28_9TRYP</name>
<sequence>MTPEVKIQKPSLETITTVEENDPPYNMLMEEDEDNWMGNAASPAFINRGRNRFSNSHLSPVSAVEAPKKETVEERVIQPTTTAPDVAEVPPAPPTPAVSLTPAPYKVRRWPQAHPHSAHVCAQRPLLGYSVRRHHHHWRDGRE</sequence>
<dbReference type="Proteomes" id="UP000515908">
    <property type="component" value="Chromosome 27"/>
</dbReference>
<evidence type="ECO:0000313" key="3">
    <source>
        <dbReference type="Proteomes" id="UP000515908"/>
    </source>
</evidence>
<gene>
    <name evidence="2" type="ORF">ADEAN_001017200</name>
</gene>
<accession>A0A7G2CS28</accession>
<dbReference type="VEuPathDB" id="TriTrypDB:ADEAN_001017200"/>
<reference evidence="2 3" key="1">
    <citation type="submission" date="2020-08" db="EMBL/GenBank/DDBJ databases">
        <authorList>
            <person name="Newling K."/>
            <person name="Davey J."/>
            <person name="Forrester S."/>
        </authorList>
    </citation>
    <scope>NUCLEOTIDE SEQUENCE [LARGE SCALE GENOMIC DNA]</scope>
    <source>
        <strain evidence="3">Crithidia deanei Carvalho (ATCC PRA-265)</strain>
    </source>
</reference>
<keyword evidence="3" id="KW-1185">Reference proteome</keyword>
<dbReference type="EMBL" id="LR877171">
    <property type="protein sequence ID" value="CAD2222628.1"/>
    <property type="molecule type" value="Genomic_DNA"/>
</dbReference>
<feature type="compositionally biased region" description="Low complexity" evidence="1">
    <location>
        <begin position="79"/>
        <end position="89"/>
    </location>
</feature>
<dbReference type="AlphaFoldDB" id="A0A7G2CS28"/>
<evidence type="ECO:0000256" key="1">
    <source>
        <dbReference type="SAM" id="MobiDB-lite"/>
    </source>
</evidence>
<evidence type="ECO:0000313" key="2">
    <source>
        <dbReference type="EMBL" id="CAD2222628.1"/>
    </source>
</evidence>
<protein>
    <submittedName>
        <fullName evidence="2">Uncharacterized protein</fullName>
    </submittedName>
</protein>
<proteinExistence type="predicted"/>
<organism evidence="2 3">
    <name type="scientific">Angomonas deanei</name>
    <dbReference type="NCBI Taxonomy" id="59799"/>
    <lineage>
        <taxon>Eukaryota</taxon>
        <taxon>Discoba</taxon>
        <taxon>Euglenozoa</taxon>
        <taxon>Kinetoplastea</taxon>
        <taxon>Metakinetoplastina</taxon>
        <taxon>Trypanosomatida</taxon>
        <taxon>Trypanosomatidae</taxon>
        <taxon>Strigomonadinae</taxon>
        <taxon>Angomonas</taxon>
    </lineage>
</organism>
<feature type="region of interest" description="Disordered" evidence="1">
    <location>
        <begin position="79"/>
        <end position="100"/>
    </location>
</feature>